<dbReference type="Pfam" id="PF21993">
    <property type="entry name" value="TetR_C_13_2"/>
    <property type="match status" value="1"/>
</dbReference>
<evidence type="ECO:0000256" key="2">
    <source>
        <dbReference type="ARBA" id="ARBA00023125"/>
    </source>
</evidence>
<dbReference type="KEGG" id="tpx:Turpa_1228"/>
<dbReference type="HOGENOM" id="CLU_069356_28_1_12"/>
<dbReference type="InterPro" id="IPR009057">
    <property type="entry name" value="Homeodomain-like_sf"/>
</dbReference>
<name>I4B3L9_TURPD</name>
<keyword evidence="7" id="KW-1185">Reference proteome</keyword>
<dbReference type="InterPro" id="IPR054156">
    <property type="entry name" value="YxaF_TetR_C"/>
</dbReference>
<dbReference type="InterPro" id="IPR001647">
    <property type="entry name" value="HTH_TetR"/>
</dbReference>
<dbReference type="OrthoDB" id="9812484at2"/>
<keyword evidence="1" id="KW-0805">Transcription regulation</keyword>
<dbReference type="AlphaFoldDB" id="I4B3L9"/>
<dbReference type="STRING" id="869212.Turpa_1228"/>
<accession>I4B3L9</accession>
<evidence type="ECO:0000259" key="5">
    <source>
        <dbReference type="PROSITE" id="PS50977"/>
    </source>
</evidence>
<protein>
    <submittedName>
        <fullName evidence="6">Transcriptional regulator, TetR family</fullName>
    </submittedName>
</protein>
<dbReference type="SUPFAM" id="SSF48498">
    <property type="entry name" value="Tetracyclin repressor-like, C-terminal domain"/>
    <property type="match status" value="1"/>
</dbReference>
<reference evidence="6 7" key="1">
    <citation type="submission" date="2012-06" db="EMBL/GenBank/DDBJ databases">
        <title>The complete chromosome of genome of Turneriella parva DSM 21527.</title>
        <authorList>
            <consortium name="US DOE Joint Genome Institute (JGI-PGF)"/>
            <person name="Lucas S."/>
            <person name="Han J."/>
            <person name="Lapidus A."/>
            <person name="Bruce D."/>
            <person name="Goodwin L."/>
            <person name="Pitluck S."/>
            <person name="Peters L."/>
            <person name="Kyrpides N."/>
            <person name="Mavromatis K."/>
            <person name="Ivanova N."/>
            <person name="Mikhailova N."/>
            <person name="Chertkov O."/>
            <person name="Detter J.C."/>
            <person name="Tapia R."/>
            <person name="Han C."/>
            <person name="Land M."/>
            <person name="Hauser L."/>
            <person name="Markowitz V."/>
            <person name="Cheng J.-F."/>
            <person name="Hugenholtz P."/>
            <person name="Woyke T."/>
            <person name="Wu D."/>
            <person name="Gronow S."/>
            <person name="Wellnitz S."/>
            <person name="Brambilla E."/>
            <person name="Klenk H.-P."/>
            <person name="Eisen J.A."/>
        </authorList>
    </citation>
    <scope>NUCLEOTIDE SEQUENCE [LARGE SCALE GENOMIC DNA]</scope>
    <source>
        <strain evidence="7">ATCC BAA-1111 / DSM 21527 / NCTC 11395 / H</strain>
    </source>
</reference>
<feature type="domain" description="HTH tetR-type" evidence="5">
    <location>
        <begin position="4"/>
        <end position="64"/>
    </location>
</feature>
<dbReference type="PROSITE" id="PS50977">
    <property type="entry name" value="HTH_TETR_2"/>
    <property type="match status" value="1"/>
</dbReference>
<proteinExistence type="predicted"/>
<evidence type="ECO:0000256" key="1">
    <source>
        <dbReference type="ARBA" id="ARBA00023015"/>
    </source>
</evidence>
<gene>
    <name evidence="6" type="ordered locus">Turpa_1228</name>
</gene>
<dbReference type="Proteomes" id="UP000006048">
    <property type="component" value="Chromosome"/>
</dbReference>
<evidence type="ECO:0000256" key="3">
    <source>
        <dbReference type="ARBA" id="ARBA00023163"/>
    </source>
</evidence>
<dbReference type="PANTHER" id="PTHR47506">
    <property type="entry name" value="TRANSCRIPTIONAL REGULATORY PROTEIN"/>
    <property type="match status" value="1"/>
</dbReference>
<evidence type="ECO:0000313" key="6">
    <source>
        <dbReference type="EMBL" id="AFM11876.1"/>
    </source>
</evidence>
<dbReference type="SUPFAM" id="SSF46689">
    <property type="entry name" value="Homeodomain-like"/>
    <property type="match status" value="1"/>
</dbReference>
<keyword evidence="2 4" id="KW-0238">DNA-binding</keyword>
<dbReference type="InterPro" id="IPR036271">
    <property type="entry name" value="Tet_transcr_reg_TetR-rel_C_sf"/>
</dbReference>
<keyword evidence="3" id="KW-0804">Transcription</keyword>
<sequence length="194" mass="22029">MQAKTTREKIIDDCIQLLWKNGVNGTSMSDIAEKAAILKGSFYNYFKSKEEFVGAVLDSYAQRWESNVVAIFREKKLSARAQFKKYFERMKEMAATMQYTQGSLVGNFAQELSGASEKFAAQSEKFFRRMQSYLTDALKDAQLNGSLAEGEDPETLAEIILNSTEGAILRAKTQRSTRPIEILEEFFLQKFVPV</sequence>
<dbReference type="GO" id="GO:0003677">
    <property type="term" value="F:DNA binding"/>
    <property type="evidence" value="ECO:0007669"/>
    <property type="project" value="UniProtKB-UniRule"/>
</dbReference>
<evidence type="ECO:0000313" key="7">
    <source>
        <dbReference type="Proteomes" id="UP000006048"/>
    </source>
</evidence>
<feature type="DNA-binding region" description="H-T-H motif" evidence="4">
    <location>
        <begin position="27"/>
        <end position="46"/>
    </location>
</feature>
<organism evidence="6 7">
    <name type="scientific">Turneriella parva (strain ATCC BAA-1111 / DSM 21527 / NCTC 11395 / H)</name>
    <name type="common">Leptospira parva</name>
    <dbReference type="NCBI Taxonomy" id="869212"/>
    <lineage>
        <taxon>Bacteria</taxon>
        <taxon>Pseudomonadati</taxon>
        <taxon>Spirochaetota</taxon>
        <taxon>Spirochaetia</taxon>
        <taxon>Leptospirales</taxon>
        <taxon>Leptospiraceae</taxon>
        <taxon>Turneriella</taxon>
    </lineage>
</organism>
<dbReference type="PANTHER" id="PTHR47506:SF6">
    <property type="entry name" value="HTH-TYPE TRANSCRIPTIONAL REPRESSOR NEMR"/>
    <property type="match status" value="1"/>
</dbReference>
<evidence type="ECO:0000256" key="4">
    <source>
        <dbReference type="PROSITE-ProRule" id="PRU00335"/>
    </source>
</evidence>
<dbReference type="Pfam" id="PF00440">
    <property type="entry name" value="TetR_N"/>
    <property type="match status" value="1"/>
</dbReference>
<dbReference type="PRINTS" id="PR00455">
    <property type="entry name" value="HTHTETR"/>
</dbReference>
<dbReference type="Gene3D" id="1.10.357.10">
    <property type="entry name" value="Tetracycline Repressor, domain 2"/>
    <property type="match status" value="1"/>
</dbReference>
<dbReference type="RefSeq" id="WP_014802392.1">
    <property type="nucleotide sequence ID" value="NC_018020.1"/>
</dbReference>
<dbReference type="EMBL" id="CP002959">
    <property type="protein sequence ID" value="AFM11876.1"/>
    <property type="molecule type" value="Genomic_DNA"/>
</dbReference>